<dbReference type="AlphaFoldDB" id="A0AAD6VUL7"/>
<accession>A0AAD6VUL7</accession>
<comment type="caution">
    <text evidence="1">The sequence shown here is derived from an EMBL/GenBank/DDBJ whole genome shotgun (WGS) entry which is preliminary data.</text>
</comment>
<evidence type="ECO:0000313" key="2">
    <source>
        <dbReference type="Proteomes" id="UP001164929"/>
    </source>
</evidence>
<evidence type="ECO:0000313" key="1">
    <source>
        <dbReference type="EMBL" id="KAJ6989655.1"/>
    </source>
</evidence>
<protein>
    <submittedName>
        <fullName evidence="1">Uncharacterized protein</fullName>
    </submittedName>
</protein>
<keyword evidence="2" id="KW-1185">Reference proteome</keyword>
<dbReference type="EMBL" id="JAQIZT010000007">
    <property type="protein sequence ID" value="KAJ6989655.1"/>
    <property type="molecule type" value="Genomic_DNA"/>
</dbReference>
<name>A0AAD6VUL7_9ROSI</name>
<sequence>MHMDTTENIKQQSNPQQLLFEVIAIVLNQPTSSSVTLTQPTLASGPQTQSIEELYDFRHLLLLLLEIQKIIHANSIVEHVKSLIEV</sequence>
<gene>
    <name evidence="1" type="ORF">NC653_018213</name>
</gene>
<organism evidence="1 2">
    <name type="scientific">Populus alba x Populus x berolinensis</name>
    <dbReference type="NCBI Taxonomy" id="444605"/>
    <lineage>
        <taxon>Eukaryota</taxon>
        <taxon>Viridiplantae</taxon>
        <taxon>Streptophyta</taxon>
        <taxon>Embryophyta</taxon>
        <taxon>Tracheophyta</taxon>
        <taxon>Spermatophyta</taxon>
        <taxon>Magnoliopsida</taxon>
        <taxon>eudicotyledons</taxon>
        <taxon>Gunneridae</taxon>
        <taxon>Pentapetalae</taxon>
        <taxon>rosids</taxon>
        <taxon>fabids</taxon>
        <taxon>Malpighiales</taxon>
        <taxon>Salicaceae</taxon>
        <taxon>Saliceae</taxon>
        <taxon>Populus</taxon>
    </lineage>
</organism>
<proteinExistence type="predicted"/>
<dbReference type="Proteomes" id="UP001164929">
    <property type="component" value="Chromosome 7"/>
</dbReference>
<reference evidence="1" key="1">
    <citation type="journal article" date="2023" name="Mol. Ecol. Resour.">
        <title>Chromosome-level genome assembly of a triploid poplar Populus alba 'Berolinensis'.</title>
        <authorList>
            <person name="Chen S."/>
            <person name="Yu Y."/>
            <person name="Wang X."/>
            <person name="Wang S."/>
            <person name="Zhang T."/>
            <person name="Zhou Y."/>
            <person name="He R."/>
            <person name="Meng N."/>
            <person name="Wang Y."/>
            <person name="Liu W."/>
            <person name="Liu Z."/>
            <person name="Liu J."/>
            <person name="Guo Q."/>
            <person name="Huang H."/>
            <person name="Sederoff R.R."/>
            <person name="Wang G."/>
            <person name="Qu G."/>
            <person name="Chen S."/>
        </authorList>
    </citation>
    <scope>NUCLEOTIDE SEQUENCE</scope>
    <source>
        <strain evidence="1">SC-2020</strain>
    </source>
</reference>